<dbReference type="WBParaSite" id="SVE_1845100.1">
    <property type="protein sequence ID" value="SVE_1845100.1"/>
    <property type="gene ID" value="SVE_1845100"/>
</dbReference>
<dbReference type="Gene3D" id="3.50.4.10">
    <property type="entry name" value="Hepatocyte Growth Factor"/>
    <property type="match status" value="1"/>
</dbReference>
<reference evidence="4" key="2">
    <citation type="submission" date="2015-08" db="UniProtKB">
        <authorList>
            <consortium name="WormBaseParasite"/>
        </authorList>
    </citation>
    <scope>IDENTIFICATION</scope>
</reference>
<accession>A0A0K0G164</accession>
<keyword evidence="1" id="KW-0732">Signal</keyword>
<dbReference type="AlphaFoldDB" id="A0A0K0G164"/>
<feature type="chain" id="PRO_5005330426" evidence="1">
    <location>
        <begin position="20"/>
        <end position="200"/>
    </location>
</feature>
<feature type="signal peptide" evidence="1">
    <location>
        <begin position="1"/>
        <end position="19"/>
    </location>
</feature>
<dbReference type="SMART" id="SM00473">
    <property type="entry name" value="PAN_AP"/>
    <property type="match status" value="1"/>
</dbReference>
<dbReference type="InterPro" id="IPR003609">
    <property type="entry name" value="Pan_app"/>
</dbReference>
<feature type="domain" description="Apple" evidence="2">
    <location>
        <begin position="51"/>
        <end position="136"/>
    </location>
</feature>
<dbReference type="Proteomes" id="UP000035680">
    <property type="component" value="Unassembled WGS sequence"/>
</dbReference>
<evidence type="ECO:0000313" key="4">
    <source>
        <dbReference type="WBParaSite" id="SVE_1845100.1"/>
    </source>
</evidence>
<sequence length="200" mass="22953">MTKVLSTILFFYFFAKASSTTEWFGDLRAQYNPLPAREEPFYDVMYDDTVCPQGLKSKAIPEYVYFGAMVASFSTNDKNDCLQSCVTNSKCKAANFFEPLKRKDKGFCELLSEDQYDNPRLLRPFKKATYYENVACRSTTDNNLSGISKAKAVIPVSRNEKRKHESILNALNSKDSKDYSLSMLKKIADKIHEFNSRFRS</sequence>
<dbReference type="PROSITE" id="PS50948">
    <property type="entry name" value="PAN"/>
    <property type="match status" value="1"/>
</dbReference>
<keyword evidence="3" id="KW-1185">Reference proteome</keyword>
<evidence type="ECO:0000259" key="2">
    <source>
        <dbReference type="PROSITE" id="PS50948"/>
    </source>
</evidence>
<dbReference type="SUPFAM" id="SSF57414">
    <property type="entry name" value="Hairpin loop containing domain-like"/>
    <property type="match status" value="1"/>
</dbReference>
<reference evidence="3" key="1">
    <citation type="submission" date="2014-07" db="EMBL/GenBank/DDBJ databases">
        <authorList>
            <person name="Martin A.A"/>
            <person name="De Silva N."/>
        </authorList>
    </citation>
    <scope>NUCLEOTIDE SEQUENCE</scope>
</reference>
<dbReference type="Pfam" id="PF00024">
    <property type="entry name" value="PAN_1"/>
    <property type="match status" value="1"/>
</dbReference>
<evidence type="ECO:0000313" key="3">
    <source>
        <dbReference type="Proteomes" id="UP000035680"/>
    </source>
</evidence>
<evidence type="ECO:0000256" key="1">
    <source>
        <dbReference type="SAM" id="SignalP"/>
    </source>
</evidence>
<name>A0A0K0G164_STRVS</name>
<protein>
    <submittedName>
        <fullName evidence="4">Apple domain-containing protein</fullName>
    </submittedName>
</protein>
<organism evidence="3 4">
    <name type="scientific">Strongyloides venezuelensis</name>
    <name type="common">Threadworm</name>
    <dbReference type="NCBI Taxonomy" id="75913"/>
    <lineage>
        <taxon>Eukaryota</taxon>
        <taxon>Metazoa</taxon>
        <taxon>Ecdysozoa</taxon>
        <taxon>Nematoda</taxon>
        <taxon>Chromadorea</taxon>
        <taxon>Rhabditida</taxon>
        <taxon>Tylenchina</taxon>
        <taxon>Panagrolaimomorpha</taxon>
        <taxon>Strongyloidoidea</taxon>
        <taxon>Strongyloididae</taxon>
        <taxon>Strongyloides</taxon>
    </lineage>
</organism>
<proteinExistence type="predicted"/>